<protein>
    <submittedName>
        <fullName evidence="2">Uncharacterized protein</fullName>
    </submittedName>
</protein>
<keyword evidence="1" id="KW-0812">Transmembrane</keyword>
<accession>A0A068SAB3</accession>
<name>A0A068SAB3_9FUNG</name>
<proteinExistence type="predicted"/>
<comment type="caution">
    <text evidence="2">The sequence shown here is derived from an EMBL/GenBank/DDBJ whole genome shotgun (WGS) entry which is preliminary data.</text>
</comment>
<dbReference type="OrthoDB" id="2252922at2759"/>
<evidence type="ECO:0000313" key="3">
    <source>
        <dbReference type="Proteomes" id="UP000027586"/>
    </source>
</evidence>
<evidence type="ECO:0000256" key="1">
    <source>
        <dbReference type="SAM" id="Phobius"/>
    </source>
</evidence>
<dbReference type="AlphaFoldDB" id="A0A068SAB3"/>
<keyword evidence="1" id="KW-1133">Transmembrane helix</keyword>
<dbReference type="VEuPathDB" id="FungiDB:LCOR_10060.1"/>
<feature type="transmembrane region" description="Helical" evidence="1">
    <location>
        <begin position="12"/>
        <end position="34"/>
    </location>
</feature>
<evidence type="ECO:0000313" key="2">
    <source>
        <dbReference type="EMBL" id="CDH59234.1"/>
    </source>
</evidence>
<sequence>MFQDFGAFITDGYIRSSWIAFLTLWVLWGFVYVIRHAFGDPYNAVPNVNATGAAAPATADEEAAAAKSGRFGFLNRFGGGTTGGIASRVWGAHRLLRDNILMLLSVLVLNTYSRGSTRGVFILSWIFFAFTVFFVIVELVIGHRLVRLGYSIIFYALALAIAGLAFQIGW</sequence>
<keyword evidence="1" id="KW-0472">Membrane</keyword>
<keyword evidence="3" id="KW-1185">Reference proteome</keyword>
<feature type="transmembrane region" description="Helical" evidence="1">
    <location>
        <begin position="148"/>
        <end position="168"/>
    </location>
</feature>
<gene>
    <name evidence="2" type="ORF">LCOR_10060.1</name>
</gene>
<feature type="transmembrane region" description="Helical" evidence="1">
    <location>
        <begin position="119"/>
        <end position="141"/>
    </location>
</feature>
<dbReference type="Proteomes" id="UP000027586">
    <property type="component" value="Unassembled WGS sequence"/>
</dbReference>
<reference evidence="2" key="1">
    <citation type="submission" date="2013-08" db="EMBL/GenBank/DDBJ databases">
        <title>Gene expansion shapes genome architecture in the human pathogen Lichtheimia corymbifera: an evolutionary genomics analysis in the ancient terrestrial Mucorales (Mucoromycotina).</title>
        <authorList>
            <person name="Schwartze V.U."/>
            <person name="Winter S."/>
            <person name="Shelest E."/>
            <person name="Marcet-Houben M."/>
            <person name="Horn F."/>
            <person name="Wehner S."/>
            <person name="Hoffmann K."/>
            <person name="Riege K."/>
            <person name="Sammeth M."/>
            <person name="Nowrousian M."/>
            <person name="Valiante V."/>
            <person name="Linde J."/>
            <person name="Jacobsen I.D."/>
            <person name="Marz M."/>
            <person name="Brakhage A.A."/>
            <person name="Gabaldon T."/>
            <person name="Bocker S."/>
            <person name="Voigt K."/>
        </authorList>
    </citation>
    <scope>NUCLEOTIDE SEQUENCE [LARGE SCALE GENOMIC DNA]</scope>
    <source>
        <strain evidence="2">FSU 9682</strain>
    </source>
</reference>
<dbReference type="EMBL" id="CBTN010000066">
    <property type="protein sequence ID" value="CDH59234.1"/>
    <property type="molecule type" value="Genomic_DNA"/>
</dbReference>
<organism evidence="2 3">
    <name type="scientific">Lichtheimia corymbifera JMRC:FSU:9682</name>
    <dbReference type="NCBI Taxonomy" id="1263082"/>
    <lineage>
        <taxon>Eukaryota</taxon>
        <taxon>Fungi</taxon>
        <taxon>Fungi incertae sedis</taxon>
        <taxon>Mucoromycota</taxon>
        <taxon>Mucoromycotina</taxon>
        <taxon>Mucoromycetes</taxon>
        <taxon>Mucorales</taxon>
        <taxon>Lichtheimiaceae</taxon>
        <taxon>Lichtheimia</taxon>
    </lineage>
</organism>